<feature type="compositionally biased region" description="Basic and acidic residues" evidence="1">
    <location>
        <begin position="17"/>
        <end position="27"/>
    </location>
</feature>
<reference evidence="3" key="1">
    <citation type="submission" date="2018-08" db="EMBL/GenBank/DDBJ databases">
        <authorList>
            <person name="Kim S.-J."/>
            <person name="Jung G.-Y."/>
        </authorList>
    </citation>
    <scope>NUCLEOTIDE SEQUENCE [LARGE SCALE GENOMIC DNA]</scope>
    <source>
        <strain evidence="3">GY_H</strain>
    </source>
</reference>
<gene>
    <name evidence="2" type="ORF">DXH78_01040</name>
</gene>
<comment type="caution">
    <text evidence="2">The sequence shown here is derived from an EMBL/GenBank/DDBJ whole genome shotgun (WGS) entry which is preliminary data.</text>
</comment>
<organism evidence="2 3">
    <name type="scientific">Undibacter mobilis</name>
    <dbReference type="NCBI Taxonomy" id="2292256"/>
    <lineage>
        <taxon>Bacteria</taxon>
        <taxon>Pseudomonadati</taxon>
        <taxon>Pseudomonadota</taxon>
        <taxon>Alphaproteobacteria</taxon>
        <taxon>Hyphomicrobiales</taxon>
        <taxon>Nitrobacteraceae</taxon>
        <taxon>Undibacter</taxon>
    </lineage>
</organism>
<name>A0A371B774_9BRAD</name>
<dbReference type="EMBL" id="QRGO01000001">
    <property type="protein sequence ID" value="RDV03293.1"/>
    <property type="molecule type" value="Genomic_DNA"/>
</dbReference>
<feature type="region of interest" description="Disordered" evidence="1">
    <location>
        <begin position="17"/>
        <end position="39"/>
    </location>
</feature>
<dbReference type="Proteomes" id="UP000263993">
    <property type="component" value="Unassembled WGS sequence"/>
</dbReference>
<evidence type="ECO:0000313" key="3">
    <source>
        <dbReference type="Proteomes" id="UP000263993"/>
    </source>
</evidence>
<accession>A0A371B774</accession>
<evidence type="ECO:0000256" key="1">
    <source>
        <dbReference type="SAM" id="MobiDB-lite"/>
    </source>
</evidence>
<proteinExistence type="predicted"/>
<protein>
    <submittedName>
        <fullName evidence="2">Uncharacterized protein</fullName>
    </submittedName>
</protein>
<dbReference type="RefSeq" id="WP_115515319.1">
    <property type="nucleotide sequence ID" value="NZ_QRGO01000001.1"/>
</dbReference>
<dbReference type="OrthoDB" id="8451324at2"/>
<evidence type="ECO:0000313" key="2">
    <source>
        <dbReference type="EMBL" id="RDV03293.1"/>
    </source>
</evidence>
<dbReference type="AlphaFoldDB" id="A0A371B774"/>
<keyword evidence="3" id="KW-1185">Reference proteome</keyword>
<sequence length="83" mass="9171">MDTFEYSLPGNIIPIDGKLKDGGRDTARQSVAEAGSKDDPRMKEAMRLMEAFLAIEDPSARNALLVLAQQLVSHDWARRVTQG</sequence>